<name>A0AAJ6D0A3_LIMFE</name>
<proteinExistence type="predicted"/>
<evidence type="ECO:0000313" key="1">
    <source>
        <dbReference type="EMBL" id="WFR88298.1"/>
    </source>
</evidence>
<organism evidence="1 2">
    <name type="scientific">Limosilactobacillus fermentum</name>
    <name type="common">Lactobacillus fermentum</name>
    <dbReference type="NCBI Taxonomy" id="1613"/>
    <lineage>
        <taxon>Bacteria</taxon>
        <taxon>Bacillati</taxon>
        <taxon>Bacillota</taxon>
        <taxon>Bacilli</taxon>
        <taxon>Lactobacillales</taxon>
        <taxon>Lactobacillaceae</taxon>
        <taxon>Limosilactobacillus</taxon>
    </lineage>
</organism>
<sequence length="53" mass="6083">MAITENAMNYHEKMFPGYKSDFIRTDPNLLRFLITLPLTKWSTTTTLMTGLAS</sequence>
<evidence type="ECO:0000313" key="2">
    <source>
        <dbReference type="Proteomes" id="UP001218104"/>
    </source>
</evidence>
<dbReference type="RefSeq" id="WP_164879370.1">
    <property type="nucleotide sequence ID" value="NZ_CP031195.1"/>
</dbReference>
<dbReference type="AlphaFoldDB" id="A0AAJ6D0A3"/>
<gene>
    <name evidence="1" type="ORF">P8634_05490</name>
</gene>
<dbReference type="EMBL" id="CP121468">
    <property type="protein sequence ID" value="WFR88298.1"/>
    <property type="molecule type" value="Genomic_DNA"/>
</dbReference>
<accession>A0AAJ6D0A3</accession>
<protein>
    <submittedName>
        <fullName evidence="1">Uncharacterized protein</fullName>
    </submittedName>
</protein>
<reference evidence="1" key="1">
    <citation type="submission" date="2023-04" db="EMBL/GenBank/DDBJ databases">
        <title>Genomic of Limosilactobacillus fermentum MSJK0025.</title>
        <authorList>
            <person name="Yang S."/>
        </authorList>
    </citation>
    <scope>NUCLEOTIDE SEQUENCE</scope>
    <source>
        <strain evidence="1">MSJK0025</strain>
    </source>
</reference>
<dbReference type="Proteomes" id="UP001218104">
    <property type="component" value="Chromosome"/>
</dbReference>